<keyword evidence="2 6" id="KW-0812">Transmembrane</keyword>
<feature type="transmembrane region" description="Helical" evidence="6">
    <location>
        <begin position="332"/>
        <end position="351"/>
    </location>
</feature>
<keyword evidence="8" id="KW-1185">Reference proteome</keyword>
<feature type="region of interest" description="Disordered" evidence="5">
    <location>
        <begin position="43"/>
        <end position="114"/>
    </location>
</feature>
<evidence type="ECO:0000313" key="9">
    <source>
        <dbReference type="RefSeq" id="XP_005095619.3"/>
    </source>
</evidence>
<dbReference type="GeneID" id="101863973"/>
<evidence type="ECO:0000259" key="7">
    <source>
        <dbReference type="PROSITE" id="PS50850"/>
    </source>
</evidence>
<protein>
    <submittedName>
        <fullName evidence="9">Uncharacterized transporter slc-17.2</fullName>
    </submittedName>
</protein>
<dbReference type="RefSeq" id="XP_005095619.3">
    <property type="nucleotide sequence ID" value="XM_005095562.3"/>
</dbReference>
<dbReference type="PANTHER" id="PTHR11662">
    <property type="entry name" value="SOLUTE CARRIER FAMILY 17"/>
    <property type="match status" value="1"/>
</dbReference>
<dbReference type="InterPro" id="IPR050382">
    <property type="entry name" value="MFS_Na/Anion_cotransporter"/>
</dbReference>
<feature type="transmembrane region" description="Helical" evidence="6">
    <location>
        <begin position="305"/>
        <end position="325"/>
    </location>
</feature>
<sequence>MRSSVSQNNESSTAQVYFLTDKIYLQNNESHTDEISFDYDNSSNDGVYHESSPVSRGENVVPHPICSINSPNLHSNSIQERHDSSQKSMIDSKEKDHSPDSFSTSEPRNSNTGNAEAINDILKEFNGNENKEPDNLKSLIVLDVDTLHSTVNLNSFYFNDRKESTRRKSLPDISDLEVYNTPRNNLGHIYKKRKSDKSRRGSIFKNRSQDQKDVSSFSSTPRQALAPQKESFYSKYTSCRWRLAYMCFLARFIQTALRQLMGVAVLGMTFPHEIPSRNATSNFTSYQTVPKTIPEFTWSSVFEGIILSSFNIGAIVTPALVGYLTTRYGGRLLMSLCLLFGGLSTVALPPASRANNWLIVVLRVITGLSLSGTDSLIQAMWAEWAPVYEKASLASCAYSGLSVAGVLTFFICGYLGSIGGEGYGWPYIFYMFGSLCILFSPVWFSVVRNTPYTHPSISKREKSIIYFNKKAQVEKNNKPLNTPWRKVMRSPAVWAILTGHVTHKWVLSFMLSYMPRYFADLFDFNFEMVMDWHFSCPTSVLDKIIRGGCIE</sequence>
<evidence type="ECO:0000256" key="3">
    <source>
        <dbReference type="ARBA" id="ARBA00022989"/>
    </source>
</evidence>
<feature type="transmembrane region" description="Helical" evidence="6">
    <location>
        <begin position="428"/>
        <end position="447"/>
    </location>
</feature>
<evidence type="ECO:0000256" key="4">
    <source>
        <dbReference type="ARBA" id="ARBA00023136"/>
    </source>
</evidence>
<evidence type="ECO:0000256" key="1">
    <source>
        <dbReference type="ARBA" id="ARBA00004141"/>
    </source>
</evidence>
<evidence type="ECO:0000256" key="5">
    <source>
        <dbReference type="SAM" id="MobiDB-lite"/>
    </source>
</evidence>
<dbReference type="Pfam" id="PF07690">
    <property type="entry name" value="MFS_1"/>
    <property type="match status" value="1"/>
</dbReference>
<dbReference type="SUPFAM" id="SSF103473">
    <property type="entry name" value="MFS general substrate transporter"/>
    <property type="match status" value="1"/>
</dbReference>
<feature type="compositionally biased region" description="Basic residues" evidence="5">
    <location>
        <begin position="193"/>
        <end position="202"/>
    </location>
</feature>
<organism evidence="8 9">
    <name type="scientific">Aplysia californica</name>
    <name type="common">California sea hare</name>
    <dbReference type="NCBI Taxonomy" id="6500"/>
    <lineage>
        <taxon>Eukaryota</taxon>
        <taxon>Metazoa</taxon>
        <taxon>Spiralia</taxon>
        <taxon>Lophotrochozoa</taxon>
        <taxon>Mollusca</taxon>
        <taxon>Gastropoda</taxon>
        <taxon>Heterobranchia</taxon>
        <taxon>Euthyneura</taxon>
        <taxon>Tectipleura</taxon>
        <taxon>Aplysiida</taxon>
        <taxon>Aplysioidea</taxon>
        <taxon>Aplysiidae</taxon>
        <taxon>Aplysia</taxon>
    </lineage>
</organism>
<dbReference type="PROSITE" id="PS50850">
    <property type="entry name" value="MFS"/>
    <property type="match status" value="1"/>
</dbReference>
<feature type="compositionally biased region" description="Polar residues" evidence="5">
    <location>
        <begin position="100"/>
        <end position="114"/>
    </location>
</feature>
<reference evidence="9" key="1">
    <citation type="submission" date="2025-08" db="UniProtKB">
        <authorList>
            <consortium name="RefSeq"/>
        </authorList>
    </citation>
    <scope>IDENTIFICATION</scope>
</reference>
<dbReference type="InterPro" id="IPR020846">
    <property type="entry name" value="MFS_dom"/>
</dbReference>
<dbReference type="InterPro" id="IPR011701">
    <property type="entry name" value="MFS"/>
</dbReference>
<feature type="compositionally biased region" description="Polar residues" evidence="5">
    <location>
        <begin position="67"/>
        <end position="78"/>
    </location>
</feature>
<accession>A0ABM0JK55</accession>
<gene>
    <name evidence="9" type="primary">LOC101863973</name>
</gene>
<evidence type="ECO:0000256" key="6">
    <source>
        <dbReference type="SAM" id="Phobius"/>
    </source>
</evidence>
<dbReference type="Gene3D" id="1.20.1250.20">
    <property type="entry name" value="MFS general substrate transporter like domains"/>
    <property type="match status" value="1"/>
</dbReference>
<keyword evidence="3 6" id="KW-1133">Transmembrane helix</keyword>
<evidence type="ECO:0000313" key="8">
    <source>
        <dbReference type="Proteomes" id="UP000694888"/>
    </source>
</evidence>
<dbReference type="Proteomes" id="UP000694888">
    <property type="component" value="Unplaced"/>
</dbReference>
<evidence type="ECO:0000256" key="2">
    <source>
        <dbReference type="ARBA" id="ARBA00022692"/>
    </source>
</evidence>
<dbReference type="PANTHER" id="PTHR11662:SF456">
    <property type="entry name" value="VESICULAR GLUTAMATE TRANSPORTER, ISOFORM A"/>
    <property type="match status" value="1"/>
</dbReference>
<keyword evidence="4 6" id="KW-0472">Membrane</keyword>
<feature type="compositionally biased region" description="Basic and acidic residues" evidence="5">
    <location>
        <begin position="79"/>
        <end position="99"/>
    </location>
</feature>
<dbReference type="InterPro" id="IPR036259">
    <property type="entry name" value="MFS_trans_sf"/>
</dbReference>
<feature type="transmembrane region" description="Helical" evidence="6">
    <location>
        <begin position="357"/>
        <end position="381"/>
    </location>
</feature>
<proteinExistence type="predicted"/>
<feature type="domain" description="Major facilitator superfamily (MFS) profile" evidence="7">
    <location>
        <begin position="243"/>
        <end position="551"/>
    </location>
</feature>
<name>A0ABM0JK55_APLCA</name>
<feature type="transmembrane region" description="Helical" evidence="6">
    <location>
        <begin position="393"/>
        <end position="416"/>
    </location>
</feature>
<comment type="subcellular location">
    <subcellularLocation>
        <location evidence="1">Membrane</location>
        <topology evidence="1">Multi-pass membrane protein</topology>
    </subcellularLocation>
</comment>
<feature type="region of interest" description="Disordered" evidence="5">
    <location>
        <begin position="193"/>
        <end position="222"/>
    </location>
</feature>